<protein>
    <submittedName>
        <fullName evidence="2">Uncharacterized protein</fullName>
    </submittedName>
</protein>
<feature type="region of interest" description="Disordered" evidence="1">
    <location>
        <begin position="1"/>
        <end position="64"/>
    </location>
</feature>
<evidence type="ECO:0000256" key="1">
    <source>
        <dbReference type="SAM" id="MobiDB-lite"/>
    </source>
</evidence>
<dbReference type="AlphaFoldDB" id="A0A0S4UT45"/>
<evidence type="ECO:0000313" key="2">
    <source>
        <dbReference type="EMBL" id="CUV25335.1"/>
    </source>
</evidence>
<proteinExistence type="predicted"/>
<sequence length="64" mass="7090">MEGSFRQKHGQGGITIPAISVLRNRHPCMRASEKSQSDTDETFTSSQSPKSQPKYSPLNVTLLK</sequence>
<accession>A0A0S4UT45</accession>
<gene>
    <name evidence="2" type="ORF">RUN1744_v1_940002</name>
</gene>
<feature type="compositionally biased region" description="Low complexity" evidence="1">
    <location>
        <begin position="45"/>
        <end position="57"/>
    </location>
</feature>
<reference evidence="2" key="1">
    <citation type="submission" date="2015-10" db="EMBL/GenBank/DDBJ databases">
        <authorList>
            <person name="Gilbert D.G."/>
        </authorList>
    </citation>
    <scope>NUCLEOTIDE SEQUENCE</scope>
    <source>
        <strain evidence="2">Phyl III-seqv23</strain>
    </source>
</reference>
<dbReference type="EMBL" id="LN899823">
    <property type="protein sequence ID" value="CUV25335.1"/>
    <property type="molecule type" value="Genomic_DNA"/>
</dbReference>
<name>A0A0S4UT45_RALSL</name>
<organism evidence="2">
    <name type="scientific">Ralstonia solanacearum</name>
    <name type="common">Pseudomonas solanacearum</name>
    <dbReference type="NCBI Taxonomy" id="305"/>
    <lineage>
        <taxon>Bacteria</taxon>
        <taxon>Pseudomonadati</taxon>
        <taxon>Pseudomonadota</taxon>
        <taxon>Betaproteobacteria</taxon>
        <taxon>Burkholderiales</taxon>
        <taxon>Burkholderiaceae</taxon>
        <taxon>Ralstonia</taxon>
        <taxon>Ralstonia solanacearum species complex</taxon>
    </lineage>
</organism>